<feature type="compositionally biased region" description="Polar residues" evidence="1">
    <location>
        <begin position="1"/>
        <end position="12"/>
    </location>
</feature>
<comment type="caution">
    <text evidence="2">The sequence shown here is derived from an EMBL/GenBank/DDBJ whole genome shotgun (WGS) entry which is preliminary data.</text>
</comment>
<dbReference type="EMBL" id="RRYP01017196">
    <property type="protein sequence ID" value="TNV74276.1"/>
    <property type="molecule type" value="Genomic_DNA"/>
</dbReference>
<keyword evidence="3" id="KW-1185">Reference proteome</keyword>
<dbReference type="Proteomes" id="UP000785679">
    <property type="component" value="Unassembled WGS sequence"/>
</dbReference>
<organism evidence="2 3">
    <name type="scientific">Halteria grandinella</name>
    <dbReference type="NCBI Taxonomy" id="5974"/>
    <lineage>
        <taxon>Eukaryota</taxon>
        <taxon>Sar</taxon>
        <taxon>Alveolata</taxon>
        <taxon>Ciliophora</taxon>
        <taxon>Intramacronucleata</taxon>
        <taxon>Spirotrichea</taxon>
        <taxon>Stichotrichia</taxon>
        <taxon>Sporadotrichida</taxon>
        <taxon>Halteriidae</taxon>
        <taxon>Halteria</taxon>
    </lineage>
</organism>
<name>A0A8J8NGQ2_HALGN</name>
<proteinExistence type="predicted"/>
<dbReference type="AlphaFoldDB" id="A0A8J8NGQ2"/>
<evidence type="ECO:0000313" key="3">
    <source>
        <dbReference type="Proteomes" id="UP000785679"/>
    </source>
</evidence>
<feature type="region of interest" description="Disordered" evidence="1">
    <location>
        <begin position="1"/>
        <end position="32"/>
    </location>
</feature>
<reference evidence="2" key="1">
    <citation type="submission" date="2019-06" db="EMBL/GenBank/DDBJ databases">
        <authorList>
            <person name="Zheng W."/>
        </authorList>
    </citation>
    <scope>NUCLEOTIDE SEQUENCE</scope>
    <source>
        <strain evidence="2">QDHG01</strain>
    </source>
</reference>
<evidence type="ECO:0000256" key="1">
    <source>
        <dbReference type="SAM" id="MobiDB-lite"/>
    </source>
</evidence>
<gene>
    <name evidence="2" type="ORF">FGO68_gene1443</name>
</gene>
<evidence type="ECO:0000313" key="2">
    <source>
        <dbReference type="EMBL" id="TNV74276.1"/>
    </source>
</evidence>
<protein>
    <submittedName>
        <fullName evidence="2">Uncharacterized protein</fullName>
    </submittedName>
</protein>
<accession>A0A8J8NGQ2</accession>
<feature type="compositionally biased region" description="Low complexity" evidence="1">
    <location>
        <begin position="13"/>
        <end position="32"/>
    </location>
</feature>
<sequence length="143" mass="15938">MIPSETTQPTIPSHSDSNNSQKSKQLNSYKQSPGQYIPSTKLIFLALLLFIQCTHQACTIQAPFPKIVGGSFADTEFQQLDYYAATQYLIAVGYTKDSNVAPGDGYGNMERPFIIGYKEGDYLWGKVFSNISPPDRFVQVKIN</sequence>